<reference evidence="2" key="1">
    <citation type="submission" date="2023-07" db="EMBL/GenBank/DDBJ databases">
        <title>30 novel species of actinomycetes from the DSMZ collection.</title>
        <authorList>
            <person name="Nouioui I."/>
        </authorList>
    </citation>
    <scope>NUCLEOTIDE SEQUENCE [LARGE SCALE GENOMIC DNA]</scope>
    <source>
        <strain evidence="2">DSM 46792</strain>
    </source>
</reference>
<evidence type="ECO:0000313" key="2">
    <source>
        <dbReference type="Proteomes" id="UP001183222"/>
    </source>
</evidence>
<sequence>MVYGGDLVANTALRLYRPLQWSGGDWLVDVVDEYVQARTTGVVSDRPLDPAR</sequence>
<dbReference type="RefSeq" id="WP_311343291.1">
    <property type="nucleotide sequence ID" value="NZ_JAVREI010000001.1"/>
</dbReference>
<organism evidence="1 2">
    <name type="scientific">Blastococcus goldschmidtiae</name>
    <dbReference type="NCBI Taxonomy" id="3075546"/>
    <lineage>
        <taxon>Bacteria</taxon>
        <taxon>Bacillati</taxon>
        <taxon>Actinomycetota</taxon>
        <taxon>Actinomycetes</taxon>
        <taxon>Geodermatophilales</taxon>
        <taxon>Geodermatophilaceae</taxon>
        <taxon>Blastococcus</taxon>
    </lineage>
</organism>
<comment type="caution">
    <text evidence="1">The sequence shown here is derived from an EMBL/GenBank/DDBJ whole genome shotgun (WGS) entry which is preliminary data.</text>
</comment>
<gene>
    <name evidence="1" type="ORF">RM425_00885</name>
</gene>
<keyword evidence="2" id="KW-1185">Reference proteome</keyword>
<protein>
    <submittedName>
        <fullName evidence="1">Uncharacterized protein</fullName>
    </submittedName>
</protein>
<evidence type="ECO:0000313" key="1">
    <source>
        <dbReference type="EMBL" id="MDT0274444.1"/>
    </source>
</evidence>
<dbReference type="EMBL" id="JAVREI010000001">
    <property type="protein sequence ID" value="MDT0274444.1"/>
    <property type="molecule type" value="Genomic_DNA"/>
</dbReference>
<dbReference type="Proteomes" id="UP001183222">
    <property type="component" value="Unassembled WGS sequence"/>
</dbReference>
<proteinExistence type="predicted"/>
<name>A0ABU2K2K1_9ACTN</name>
<accession>A0ABU2K2K1</accession>